<evidence type="ECO:0000256" key="2">
    <source>
        <dbReference type="ARBA" id="ARBA00022490"/>
    </source>
</evidence>
<keyword evidence="7 8" id="KW-0408">Iron</keyword>
<feature type="binding site" evidence="8">
    <location>
        <position position="326"/>
    </location>
    <ligand>
        <name>N-formimidoyl-L-glutamate</name>
        <dbReference type="ChEBI" id="CHEBI:58928"/>
    </ligand>
</feature>
<feature type="binding site" evidence="8">
    <location>
        <position position="80"/>
    </location>
    <ligand>
        <name>Zn(2+)</name>
        <dbReference type="ChEBI" id="CHEBI:29105"/>
    </ligand>
</feature>
<name>D9QSH6_ACEAZ</name>
<feature type="binding site" evidence="8">
    <location>
        <position position="328"/>
    </location>
    <ligand>
        <name>N-formimidoyl-L-glutamate</name>
        <dbReference type="ChEBI" id="CHEBI:58928"/>
    </ligand>
</feature>
<dbReference type="GO" id="GO:0005506">
    <property type="term" value="F:iron ion binding"/>
    <property type="evidence" value="ECO:0007669"/>
    <property type="project" value="UniProtKB-UniRule"/>
</dbReference>
<feature type="binding site" evidence="8">
    <location>
        <position position="82"/>
    </location>
    <ligand>
        <name>Zn(2+)</name>
        <dbReference type="ChEBI" id="CHEBI:29105"/>
    </ligand>
</feature>
<dbReference type="Gene3D" id="2.30.40.10">
    <property type="entry name" value="Urease, subunit C, domain 1"/>
    <property type="match status" value="1"/>
</dbReference>
<dbReference type="GO" id="GO:0008270">
    <property type="term" value="F:zinc ion binding"/>
    <property type="evidence" value="ECO:0007669"/>
    <property type="project" value="UniProtKB-UniRule"/>
</dbReference>
<evidence type="ECO:0000256" key="1">
    <source>
        <dbReference type="ARBA" id="ARBA00012864"/>
    </source>
</evidence>
<dbReference type="OrthoDB" id="9776455at2"/>
<feature type="binding site" evidence="8">
    <location>
        <position position="82"/>
    </location>
    <ligand>
        <name>Fe(3+)</name>
        <dbReference type="ChEBI" id="CHEBI:29034"/>
    </ligand>
</feature>
<evidence type="ECO:0000313" key="10">
    <source>
        <dbReference type="EMBL" id="ADL13439.1"/>
    </source>
</evidence>
<accession>D9QSH6</accession>
<feature type="binding site" evidence="8">
    <location>
        <position position="329"/>
    </location>
    <ligand>
        <name>4-imidazolone-5-propanoate</name>
        <dbReference type="ChEBI" id="CHEBI:77893"/>
    </ligand>
</feature>
<dbReference type="GO" id="GO:0005737">
    <property type="term" value="C:cytoplasm"/>
    <property type="evidence" value="ECO:0007669"/>
    <property type="project" value="UniProtKB-SubCell"/>
</dbReference>
<sequence>MSKLLIKNAKELVTCKGRAPKTGAKMNELEIITDGALRIEDGIITQVGKTKEIISEIDEAEFEVIDASGQAVLPGFIDSHTHFVFGGYRADEFNWRLQGMPYTEIMERGGGIVNSVESTRQASPADLKEDAQNRLDSMLSFGITTVEGKSGYGLDLETELKQLKVMEELNHEHAVDIVSTFLGAHAIPAEYEDRSADFIDYLIEEVMPVVVKETAVDFCDVFCDQGIFSVKEARKILLAGQKLGLKSKLHADEIAQIGGAELAAEIGAVSADHLLKASDCGIERMAEGKVVGTLLPITAFSLKEEYARGRYMIDNGMSVALATDLNPGSCYSESIPLLFALATLYMELTIEEAVTALTINGAAAVDRAEQVGSLEVGKRGDVVILDAPSYTHLAYHIGVNSVDKVVKAGEVVVN</sequence>
<comment type="cofactor">
    <cofactor evidence="8">
        <name>Zn(2+)</name>
        <dbReference type="ChEBI" id="CHEBI:29105"/>
    </cofactor>
    <cofactor evidence="8">
        <name>Fe(3+)</name>
        <dbReference type="ChEBI" id="CHEBI:29034"/>
    </cofactor>
    <text evidence="8">Binds 1 zinc or iron ion per subunit.</text>
</comment>
<comment type="similarity">
    <text evidence="8">Belongs to the metallo-dependent hydrolases superfamily. HutI family.</text>
</comment>
<organism evidence="10 11">
    <name type="scientific">Acetohalobium arabaticum (strain ATCC 49924 / DSM 5501 / Z-7288)</name>
    <dbReference type="NCBI Taxonomy" id="574087"/>
    <lineage>
        <taxon>Bacteria</taxon>
        <taxon>Bacillati</taxon>
        <taxon>Bacillota</taxon>
        <taxon>Clostridia</taxon>
        <taxon>Halanaerobiales</taxon>
        <taxon>Halobacteroidaceae</taxon>
        <taxon>Acetohalobium</taxon>
    </lineage>
</organism>
<dbReference type="GO" id="GO:0050480">
    <property type="term" value="F:imidazolonepropionase activity"/>
    <property type="evidence" value="ECO:0007669"/>
    <property type="project" value="UniProtKB-UniRule"/>
</dbReference>
<dbReference type="STRING" id="574087.Acear_1938"/>
<proteinExistence type="inferred from homology"/>
<feature type="binding site" evidence="8">
    <location>
        <position position="250"/>
    </location>
    <ligand>
        <name>Zn(2+)</name>
        <dbReference type="ChEBI" id="CHEBI:29105"/>
    </ligand>
</feature>
<evidence type="ECO:0000256" key="3">
    <source>
        <dbReference type="ARBA" id="ARBA00022723"/>
    </source>
</evidence>
<keyword evidence="2 8" id="KW-0963">Cytoplasm</keyword>
<evidence type="ECO:0000256" key="8">
    <source>
        <dbReference type="HAMAP-Rule" id="MF_00372"/>
    </source>
</evidence>
<dbReference type="EC" id="3.5.2.7" evidence="1 8"/>
<keyword evidence="3 8" id="KW-0479">Metal-binding</keyword>
<dbReference type="NCBIfam" id="TIGR01224">
    <property type="entry name" value="hutI"/>
    <property type="match status" value="1"/>
</dbReference>
<gene>
    <name evidence="8" type="primary">hutI</name>
    <name evidence="10" type="ordered locus">Acear_1938</name>
</gene>
<feature type="binding site" evidence="8">
    <location>
        <position position="253"/>
    </location>
    <ligand>
        <name>4-imidazolone-5-propanoate</name>
        <dbReference type="ChEBI" id="CHEBI:77893"/>
    </ligand>
</feature>
<dbReference type="EMBL" id="CP002105">
    <property type="protein sequence ID" value="ADL13439.1"/>
    <property type="molecule type" value="Genomic_DNA"/>
</dbReference>
<dbReference type="GO" id="GO:0019557">
    <property type="term" value="P:L-histidine catabolic process to glutamate and formate"/>
    <property type="evidence" value="ECO:0007669"/>
    <property type="project" value="UniProtKB-UniPathway"/>
</dbReference>
<evidence type="ECO:0000259" key="9">
    <source>
        <dbReference type="Pfam" id="PF07969"/>
    </source>
</evidence>
<dbReference type="UniPathway" id="UPA00379">
    <property type="reaction ID" value="UER00551"/>
</dbReference>
<dbReference type="SUPFAM" id="SSF51556">
    <property type="entry name" value="Metallo-dependent hydrolases"/>
    <property type="match status" value="1"/>
</dbReference>
<dbReference type="PANTHER" id="PTHR42752">
    <property type="entry name" value="IMIDAZOLONEPROPIONASE"/>
    <property type="match status" value="1"/>
</dbReference>
<dbReference type="HOGENOM" id="CLU_041647_0_1_9"/>
<evidence type="ECO:0000256" key="4">
    <source>
        <dbReference type="ARBA" id="ARBA00022801"/>
    </source>
</evidence>
<dbReference type="RefSeq" id="WP_013278884.1">
    <property type="nucleotide sequence ID" value="NC_014378.1"/>
</dbReference>
<dbReference type="InterPro" id="IPR032466">
    <property type="entry name" value="Metal_Hydrolase"/>
</dbReference>
<dbReference type="HAMAP" id="MF_00372">
    <property type="entry name" value="HutI"/>
    <property type="match status" value="1"/>
</dbReference>
<feature type="binding site" evidence="8">
    <location>
        <position position="324"/>
    </location>
    <ligand>
        <name>Fe(3+)</name>
        <dbReference type="ChEBI" id="CHEBI:29034"/>
    </ligand>
</feature>
<feature type="binding site" evidence="8">
    <location>
        <position position="89"/>
    </location>
    <ligand>
        <name>4-imidazolone-5-propanoate</name>
        <dbReference type="ChEBI" id="CHEBI:77893"/>
    </ligand>
</feature>
<dbReference type="SUPFAM" id="SSF51338">
    <property type="entry name" value="Composite domain of metallo-dependent hydrolases"/>
    <property type="match status" value="1"/>
</dbReference>
<dbReference type="Gene3D" id="3.20.20.140">
    <property type="entry name" value="Metal-dependent hydrolases"/>
    <property type="match status" value="1"/>
</dbReference>
<dbReference type="AlphaFoldDB" id="D9QSH6"/>
<dbReference type="InterPro" id="IPR011059">
    <property type="entry name" value="Metal-dep_hydrolase_composite"/>
</dbReference>
<feature type="binding site" evidence="8">
    <location>
        <position position="324"/>
    </location>
    <ligand>
        <name>Zn(2+)</name>
        <dbReference type="ChEBI" id="CHEBI:29105"/>
    </ligand>
</feature>
<feature type="binding site" evidence="8">
    <location>
        <position position="185"/>
    </location>
    <ligand>
        <name>4-imidazolone-5-propanoate</name>
        <dbReference type="ChEBI" id="CHEBI:77893"/>
    </ligand>
</feature>
<dbReference type="Proteomes" id="UP000001661">
    <property type="component" value="Chromosome"/>
</dbReference>
<dbReference type="eggNOG" id="COG1228">
    <property type="taxonomic scope" value="Bacteria"/>
</dbReference>
<comment type="pathway">
    <text evidence="8">Amino-acid degradation; L-histidine degradation into L-glutamate; N-formimidoyl-L-glutamate from L-histidine: step 3/3.</text>
</comment>
<feature type="binding site" evidence="8">
    <location>
        <position position="80"/>
    </location>
    <ligand>
        <name>Fe(3+)</name>
        <dbReference type="ChEBI" id="CHEBI:29034"/>
    </ligand>
</feature>
<comment type="function">
    <text evidence="8">Catalyzes the hydrolytic cleavage of the carbon-nitrogen bond in imidazolone-5-propanoate to yield N-formimidoyl-L-glutamate. It is the third step in the universal histidine degradation pathway.</text>
</comment>
<dbReference type="KEGG" id="aar:Acear_1938"/>
<dbReference type="PANTHER" id="PTHR42752:SF1">
    <property type="entry name" value="IMIDAZOLONEPROPIONASE-RELATED"/>
    <property type="match status" value="1"/>
</dbReference>
<evidence type="ECO:0000256" key="5">
    <source>
        <dbReference type="ARBA" id="ARBA00022808"/>
    </source>
</evidence>
<dbReference type="CDD" id="cd01296">
    <property type="entry name" value="Imidazolone-5PH"/>
    <property type="match status" value="1"/>
</dbReference>
<feature type="binding site" evidence="8">
    <location>
        <position position="250"/>
    </location>
    <ligand>
        <name>Fe(3+)</name>
        <dbReference type="ChEBI" id="CHEBI:29034"/>
    </ligand>
</feature>
<feature type="binding site" evidence="8">
    <location>
        <position position="152"/>
    </location>
    <ligand>
        <name>N-formimidoyl-L-glutamate</name>
        <dbReference type="ChEBI" id="CHEBI:58928"/>
    </ligand>
</feature>
<feature type="domain" description="Amidohydrolase 3" evidence="9">
    <location>
        <begin position="63"/>
        <end position="96"/>
    </location>
</feature>
<evidence type="ECO:0000256" key="6">
    <source>
        <dbReference type="ARBA" id="ARBA00022833"/>
    </source>
</evidence>
<keyword evidence="6 8" id="KW-0862">Zinc</keyword>
<keyword evidence="5 8" id="KW-0369">Histidine metabolism</keyword>
<dbReference type="InterPro" id="IPR013108">
    <property type="entry name" value="Amidohydro_3"/>
</dbReference>
<comment type="subcellular location">
    <subcellularLocation>
        <location evidence="8">Cytoplasm</location>
    </subcellularLocation>
</comment>
<keyword evidence="11" id="KW-1185">Reference proteome</keyword>
<dbReference type="Pfam" id="PF07969">
    <property type="entry name" value="Amidohydro_3"/>
    <property type="match status" value="2"/>
</dbReference>
<comment type="catalytic activity">
    <reaction evidence="8">
        <text>4-imidazolone-5-propanoate + H2O = N-formimidoyl-L-glutamate</text>
        <dbReference type="Rhea" id="RHEA:23660"/>
        <dbReference type="ChEBI" id="CHEBI:15377"/>
        <dbReference type="ChEBI" id="CHEBI:58928"/>
        <dbReference type="ChEBI" id="CHEBI:77893"/>
        <dbReference type="EC" id="3.5.2.7"/>
    </reaction>
</comment>
<evidence type="ECO:0000256" key="7">
    <source>
        <dbReference type="ARBA" id="ARBA00023004"/>
    </source>
</evidence>
<dbReference type="InterPro" id="IPR005920">
    <property type="entry name" value="HutI"/>
</dbReference>
<feature type="binding site" evidence="8">
    <location>
        <position position="152"/>
    </location>
    <ligand>
        <name>4-imidazolone-5-propanoate</name>
        <dbReference type="ChEBI" id="CHEBI:77893"/>
    </ligand>
</feature>
<feature type="domain" description="Amidohydrolase 3" evidence="9">
    <location>
        <begin position="120"/>
        <end position="413"/>
    </location>
</feature>
<protein>
    <recommendedName>
        <fullName evidence="1 8">Imidazolonepropionase</fullName>
        <ecNumber evidence="1 8">3.5.2.7</ecNumber>
    </recommendedName>
    <alternativeName>
        <fullName evidence="8">Imidazolone-5-propionate hydrolase</fullName>
    </alternativeName>
</protein>
<dbReference type="FunFam" id="3.20.20.140:FF:000007">
    <property type="entry name" value="Imidazolonepropionase"/>
    <property type="match status" value="1"/>
</dbReference>
<dbReference type="GO" id="GO:0019556">
    <property type="term" value="P:L-histidine catabolic process to glutamate and formamide"/>
    <property type="evidence" value="ECO:0007669"/>
    <property type="project" value="UniProtKB-UniRule"/>
</dbReference>
<keyword evidence="4 8" id="KW-0378">Hydrolase</keyword>
<reference evidence="10 11" key="1">
    <citation type="journal article" date="2010" name="Stand. Genomic Sci.">
        <title>Complete genome sequence of Acetohalobium arabaticum type strain (Z-7288).</title>
        <authorList>
            <person name="Sikorski J."/>
            <person name="Lapidus A."/>
            <person name="Chertkov O."/>
            <person name="Lucas S."/>
            <person name="Copeland A."/>
            <person name="Glavina Del Rio T."/>
            <person name="Nolan M."/>
            <person name="Tice H."/>
            <person name="Cheng J.F."/>
            <person name="Han C."/>
            <person name="Brambilla E."/>
            <person name="Pitluck S."/>
            <person name="Liolios K."/>
            <person name="Ivanova N."/>
            <person name="Mavromatis K."/>
            <person name="Mikhailova N."/>
            <person name="Pati A."/>
            <person name="Bruce D."/>
            <person name="Detter C."/>
            <person name="Tapia R."/>
            <person name="Goodwin L."/>
            <person name="Chen A."/>
            <person name="Palaniappan K."/>
            <person name="Land M."/>
            <person name="Hauser L."/>
            <person name="Chang Y.J."/>
            <person name="Jeffries C.D."/>
            <person name="Rohde M."/>
            <person name="Goker M."/>
            <person name="Spring S."/>
            <person name="Woyke T."/>
            <person name="Bristow J."/>
            <person name="Eisen J.A."/>
            <person name="Markowitz V."/>
            <person name="Hugenholtz P."/>
            <person name="Kyrpides N.C."/>
            <person name="Klenk H.P."/>
        </authorList>
    </citation>
    <scope>NUCLEOTIDE SEQUENCE [LARGE SCALE GENOMIC DNA]</scope>
    <source>
        <strain evidence="11">ATCC 49924 / DSM 5501 / Z-7288</strain>
    </source>
</reference>
<evidence type="ECO:0000313" key="11">
    <source>
        <dbReference type="Proteomes" id="UP000001661"/>
    </source>
</evidence>